<dbReference type="InterPro" id="IPR005160">
    <property type="entry name" value="Ku_C"/>
</dbReference>
<feature type="domain" description="Ku70/Ku80 C-terminal arm" evidence="1">
    <location>
        <begin position="26"/>
        <end position="106"/>
    </location>
</feature>
<dbReference type="AlphaFoldDB" id="A0A1B6CN58"/>
<sequence length="169" mass="19483">LNETRDLADDQVTLAKKVVKKIRRLYNPDDFSNPKLEYTEKCIEALALGSEIDFEDDTVPPWDLMRERFGELTLSFNKAFFPKKLCGGVVRAKEKCPKPSRKRKYDTLDEIRNTNKSLPEGLKNAVAENKVEFLTKDQITNSLLEADIHVPPKLRKAELVEFVKQLYVI</sequence>
<accession>A0A1B6CN58</accession>
<dbReference type="Pfam" id="PF03730">
    <property type="entry name" value="Ku_C"/>
    <property type="match status" value="1"/>
</dbReference>
<dbReference type="GO" id="GO:0006303">
    <property type="term" value="P:double-strand break repair via nonhomologous end joining"/>
    <property type="evidence" value="ECO:0007669"/>
    <property type="project" value="InterPro"/>
</dbReference>
<feature type="non-terminal residue" evidence="2">
    <location>
        <position position="1"/>
    </location>
</feature>
<organism evidence="2">
    <name type="scientific">Clastoptera arizonana</name>
    <name type="common">Arizona spittle bug</name>
    <dbReference type="NCBI Taxonomy" id="38151"/>
    <lineage>
        <taxon>Eukaryota</taxon>
        <taxon>Metazoa</taxon>
        <taxon>Ecdysozoa</taxon>
        <taxon>Arthropoda</taxon>
        <taxon>Hexapoda</taxon>
        <taxon>Insecta</taxon>
        <taxon>Pterygota</taxon>
        <taxon>Neoptera</taxon>
        <taxon>Paraneoptera</taxon>
        <taxon>Hemiptera</taxon>
        <taxon>Auchenorrhyncha</taxon>
        <taxon>Cercopoidea</taxon>
        <taxon>Clastopteridae</taxon>
        <taxon>Clastoptera</taxon>
    </lineage>
</organism>
<gene>
    <name evidence="2" type="ORF">g.12644</name>
</gene>
<dbReference type="GO" id="GO:0003678">
    <property type="term" value="F:DNA helicase activity"/>
    <property type="evidence" value="ECO:0007669"/>
    <property type="project" value="InterPro"/>
</dbReference>
<reference evidence="2" key="1">
    <citation type="submission" date="2015-12" db="EMBL/GenBank/DDBJ databases">
        <title>De novo transcriptome assembly of four potential Pierce s Disease insect vectors from Arizona vineyards.</title>
        <authorList>
            <person name="Tassone E.E."/>
        </authorList>
    </citation>
    <scope>NUCLEOTIDE SEQUENCE</scope>
</reference>
<dbReference type="InterPro" id="IPR016194">
    <property type="entry name" value="SPOC-like_C_dom_sf"/>
</dbReference>
<evidence type="ECO:0000259" key="1">
    <source>
        <dbReference type="Pfam" id="PF03730"/>
    </source>
</evidence>
<protein>
    <recommendedName>
        <fullName evidence="1">Ku70/Ku80 C-terminal arm domain-containing protein</fullName>
    </recommendedName>
</protein>
<dbReference type="SUPFAM" id="SSF100939">
    <property type="entry name" value="SPOC domain-like"/>
    <property type="match status" value="1"/>
</dbReference>
<dbReference type="EMBL" id="GEDC01022557">
    <property type="protein sequence ID" value="JAS14741.1"/>
    <property type="molecule type" value="Transcribed_RNA"/>
</dbReference>
<evidence type="ECO:0000313" key="2">
    <source>
        <dbReference type="EMBL" id="JAS14741.1"/>
    </source>
</evidence>
<dbReference type="Gene3D" id="1.10.1600.10">
    <property type="match status" value="1"/>
</dbReference>
<dbReference type="GO" id="GO:0003677">
    <property type="term" value="F:DNA binding"/>
    <property type="evidence" value="ECO:0007669"/>
    <property type="project" value="InterPro"/>
</dbReference>
<name>A0A1B6CN58_9HEMI</name>
<proteinExistence type="predicted"/>